<dbReference type="EMBL" id="BMAV01024171">
    <property type="protein sequence ID" value="GFS30630.1"/>
    <property type="molecule type" value="Genomic_DNA"/>
</dbReference>
<keyword evidence="1" id="KW-1133">Transmembrane helix</keyword>
<keyword evidence="3" id="KW-1185">Reference proteome</keyword>
<dbReference type="Proteomes" id="UP000886998">
    <property type="component" value="Unassembled WGS sequence"/>
</dbReference>
<accession>A0A8X6JQX4</accession>
<comment type="caution">
    <text evidence="2">The sequence shown here is derived from an EMBL/GenBank/DDBJ whole genome shotgun (WGS) entry which is preliminary data.</text>
</comment>
<evidence type="ECO:0000313" key="3">
    <source>
        <dbReference type="Proteomes" id="UP000886998"/>
    </source>
</evidence>
<sequence>MENVYKDVQQCHRNLQNKGVAERKEFGRYAVGAAHLYFEDGYSPEAYLGYYVLMAGLALTYSIVSHQMASPSVPAKFWLLF</sequence>
<name>A0A8X6JQX4_9ARAC</name>
<organism evidence="2 3">
    <name type="scientific">Trichonephila inaurata madagascariensis</name>
    <dbReference type="NCBI Taxonomy" id="2747483"/>
    <lineage>
        <taxon>Eukaryota</taxon>
        <taxon>Metazoa</taxon>
        <taxon>Ecdysozoa</taxon>
        <taxon>Arthropoda</taxon>
        <taxon>Chelicerata</taxon>
        <taxon>Arachnida</taxon>
        <taxon>Araneae</taxon>
        <taxon>Araneomorphae</taxon>
        <taxon>Entelegynae</taxon>
        <taxon>Araneoidea</taxon>
        <taxon>Nephilidae</taxon>
        <taxon>Trichonephila</taxon>
        <taxon>Trichonephila inaurata</taxon>
    </lineage>
</organism>
<gene>
    <name evidence="2" type="ORF">TNIN_355431</name>
</gene>
<evidence type="ECO:0000313" key="2">
    <source>
        <dbReference type="EMBL" id="GFS30630.1"/>
    </source>
</evidence>
<protein>
    <submittedName>
        <fullName evidence="2">Uncharacterized protein</fullName>
    </submittedName>
</protein>
<evidence type="ECO:0000256" key="1">
    <source>
        <dbReference type="SAM" id="Phobius"/>
    </source>
</evidence>
<keyword evidence="1" id="KW-0472">Membrane</keyword>
<keyword evidence="1" id="KW-0812">Transmembrane</keyword>
<dbReference type="AlphaFoldDB" id="A0A8X6JQX4"/>
<feature type="transmembrane region" description="Helical" evidence="1">
    <location>
        <begin position="47"/>
        <end position="64"/>
    </location>
</feature>
<reference evidence="2" key="1">
    <citation type="submission" date="2020-08" db="EMBL/GenBank/DDBJ databases">
        <title>Multicomponent nature underlies the extraordinary mechanical properties of spider dragline silk.</title>
        <authorList>
            <person name="Kono N."/>
            <person name="Nakamura H."/>
            <person name="Mori M."/>
            <person name="Yoshida Y."/>
            <person name="Ohtoshi R."/>
            <person name="Malay A.D."/>
            <person name="Moran D.A.P."/>
            <person name="Tomita M."/>
            <person name="Numata K."/>
            <person name="Arakawa K."/>
        </authorList>
    </citation>
    <scope>NUCLEOTIDE SEQUENCE</scope>
</reference>
<proteinExistence type="predicted"/>